<dbReference type="Proteomes" id="UP000053577">
    <property type="component" value="Unassembled WGS sequence"/>
</dbReference>
<evidence type="ECO:0000313" key="2">
    <source>
        <dbReference type="EMBL" id="KSV18060.1"/>
    </source>
</evidence>
<evidence type="ECO:0000313" key="1">
    <source>
        <dbReference type="EMBL" id="BAZ97692.1"/>
    </source>
</evidence>
<name>A0A0V8M2T0_9CHLR</name>
<gene>
    <name evidence="2" type="ORF">DA01_05315</name>
    <name evidence="1" type="ORF">DEHALATV1_1064</name>
    <name evidence="3" type="ORF">VLL09_06125</name>
</gene>
<reference evidence="1 4" key="2">
    <citation type="journal article" date="2017" name="Sci. Rep.">
        <title>Isolation and genomic characterization of a Dehalococcoides strain suggests genomic rearrangement during culture.</title>
        <authorList>
            <person name="Yohda M."/>
            <person name="Ikegami K."/>
            <person name="Aita Y."/>
            <person name="Kitajima M."/>
            <person name="Takechi A."/>
            <person name="Iwamoto M."/>
            <person name="Fukuda T."/>
            <person name="Tamura N."/>
            <person name="Shibasaki J."/>
            <person name="Koike S."/>
            <person name="Komatsu D."/>
            <person name="Miyagi S."/>
            <person name="Nishimura M."/>
            <person name="Uchino Y."/>
            <person name="Shiroma A."/>
            <person name="Shimoji M."/>
            <person name="Tamotsu H."/>
            <person name="Ashimine N."/>
            <person name="Shinzato M."/>
            <person name="Ohki S."/>
            <person name="Nakano K."/>
            <person name="Teruya K."/>
            <person name="Satou K."/>
            <person name="Hirano T."/>
            <person name="Yagi O."/>
        </authorList>
    </citation>
    <scope>NUCLEOTIDE SEQUENCE [LARGE SCALE GENOMIC DNA]</scope>
    <source>
        <strain evidence="1 4">UCH-ATV1</strain>
    </source>
</reference>
<dbReference type="EMBL" id="AP017649">
    <property type="protein sequence ID" value="BAZ97692.1"/>
    <property type="molecule type" value="Genomic_DNA"/>
</dbReference>
<proteinExistence type="predicted"/>
<protein>
    <submittedName>
        <fullName evidence="2">Uncharacterized protein</fullName>
    </submittedName>
</protein>
<dbReference type="GeneID" id="3229385"/>
<dbReference type="OrthoDB" id="165220at2"/>
<dbReference type="AlphaFoldDB" id="A0A0V8M2T0"/>
<dbReference type="Proteomes" id="UP001327986">
    <property type="component" value="Chromosome"/>
</dbReference>
<dbReference type="eggNOG" id="ENOG5030HJJ">
    <property type="taxonomic scope" value="Bacteria"/>
</dbReference>
<accession>A0A0V8M2T0</accession>
<evidence type="ECO:0000313" key="3">
    <source>
        <dbReference type="EMBL" id="WRO06962.1"/>
    </source>
</evidence>
<sequence length="88" mass="9953">MALGSIYLGDQLIGEVEYTLQDSSDSRWWGELVFTEYHKVADGGGYSIRTEDGKQGRCTLKKKLNKAVYGMPSRHFYLFQGMSPLKTP</sequence>
<dbReference type="EMBL" id="CP141531">
    <property type="protein sequence ID" value="WRO06962.1"/>
    <property type="molecule type" value="Genomic_DNA"/>
</dbReference>
<organism evidence="2">
    <name type="scientific">Dehalococcoides mccartyi</name>
    <dbReference type="NCBI Taxonomy" id="61435"/>
    <lineage>
        <taxon>Bacteria</taxon>
        <taxon>Bacillati</taxon>
        <taxon>Chloroflexota</taxon>
        <taxon>Dehalococcoidia</taxon>
        <taxon>Dehalococcoidales</taxon>
        <taxon>Dehalococcoidaceae</taxon>
        <taxon>Dehalococcoides</taxon>
    </lineage>
</organism>
<reference evidence="3" key="3">
    <citation type="submission" date="2023-12" db="EMBL/GenBank/DDBJ databases">
        <title>Isolation of organohalide respiring bacteria Dehalococcoides mccartyi strain GPTCE1 in groundwater collected near a chemical plant in Suzhou, China.</title>
        <authorList>
            <person name="Liu G."/>
        </authorList>
    </citation>
    <scope>NUCLEOTIDE SEQUENCE</scope>
    <source>
        <strain evidence="3">GPTCE1</strain>
    </source>
</reference>
<reference evidence="2" key="1">
    <citation type="journal article" date="2015" name="Sci. Rep.">
        <title>A comparative genomics and reductive dehalogenase gene transcription study of two chloroethene-respiring bacteria, Dehalococcoides mccartyi strains MB and 11a.</title>
        <authorList>
            <person name="Low A."/>
            <person name="Shen Z."/>
            <person name="Cheng D."/>
            <person name="Rogers M.J."/>
            <person name="Lee P.K."/>
            <person name="He J."/>
        </authorList>
    </citation>
    <scope>NUCLEOTIDE SEQUENCE [LARGE SCALE GENOMIC DNA]</scope>
    <source>
        <strain evidence="2">MB</strain>
    </source>
</reference>
<dbReference type="PATRIC" id="fig|61435.5.peg.1049"/>
<dbReference type="EMBL" id="JGYD01000018">
    <property type="protein sequence ID" value="KSV18060.1"/>
    <property type="molecule type" value="Genomic_DNA"/>
</dbReference>
<dbReference type="Proteomes" id="UP000218257">
    <property type="component" value="Chromosome"/>
</dbReference>
<dbReference type="RefSeq" id="WP_010936972.1">
    <property type="nucleotide sequence ID" value="NZ_AP017649.1"/>
</dbReference>
<evidence type="ECO:0000313" key="4">
    <source>
        <dbReference type="Proteomes" id="UP000218257"/>
    </source>
</evidence>